<proteinExistence type="inferred from homology"/>
<dbReference type="Gene3D" id="3.40.50.720">
    <property type="entry name" value="NAD(P)-binding Rossmann-like Domain"/>
    <property type="match status" value="1"/>
</dbReference>
<dbReference type="GO" id="GO:0019752">
    <property type="term" value="P:carboxylic acid metabolic process"/>
    <property type="evidence" value="ECO:0007669"/>
    <property type="project" value="UniProtKB-ARBA"/>
</dbReference>
<evidence type="ECO:0000313" key="3">
    <source>
        <dbReference type="Proteomes" id="UP000637423"/>
    </source>
</evidence>
<keyword evidence="3" id="KW-1185">Reference proteome</keyword>
<dbReference type="EMBL" id="BMED01000002">
    <property type="protein sequence ID" value="GGC77214.1"/>
    <property type="molecule type" value="Genomic_DNA"/>
</dbReference>
<dbReference type="InterPro" id="IPR003462">
    <property type="entry name" value="ODC_Mu_crystall"/>
</dbReference>
<gene>
    <name evidence="2" type="ORF">GCM10011396_25480</name>
</gene>
<comment type="similarity">
    <text evidence="1">Belongs to the ornithine cyclodeaminase/mu-crystallin family.</text>
</comment>
<dbReference type="NCBIfam" id="NF004793">
    <property type="entry name" value="PRK06141.1"/>
    <property type="match status" value="1"/>
</dbReference>
<dbReference type="AlphaFoldDB" id="A0A916ULT7"/>
<comment type="caution">
    <text evidence="2">The sequence shown here is derived from an EMBL/GenBank/DDBJ whole genome shotgun (WGS) entry which is preliminary data.</text>
</comment>
<dbReference type="RefSeq" id="WP_188566404.1">
    <property type="nucleotide sequence ID" value="NZ_BMED01000002.1"/>
</dbReference>
<protein>
    <submittedName>
        <fullName evidence="2">Ornithine cyclodeaminase</fullName>
    </submittedName>
</protein>
<evidence type="ECO:0000313" key="2">
    <source>
        <dbReference type="EMBL" id="GGC77214.1"/>
    </source>
</evidence>
<dbReference type="InterPro" id="IPR023401">
    <property type="entry name" value="ODC_N"/>
</dbReference>
<reference evidence="2" key="1">
    <citation type="journal article" date="2014" name="Int. J. Syst. Evol. Microbiol.">
        <title>Complete genome sequence of Corynebacterium casei LMG S-19264T (=DSM 44701T), isolated from a smear-ripened cheese.</title>
        <authorList>
            <consortium name="US DOE Joint Genome Institute (JGI-PGF)"/>
            <person name="Walter F."/>
            <person name="Albersmeier A."/>
            <person name="Kalinowski J."/>
            <person name="Ruckert C."/>
        </authorList>
    </citation>
    <scope>NUCLEOTIDE SEQUENCE</scope>
    <source>
        <strain evidence="2">CGMCC 1.10998</strain>
    </source>
</reference>
<dbReference type="Pfam" id="PF02423">
    <property type="entry name" value="OCD_Mu_crystall"/>
    <property type="match status" value="1"/>
</dbReference>
<dbReference type="Proteomes" id="UP000637423">
    <property type="component" value="Unassembled WGS sequence"/>
</dbReference>
<dbReference type="PIRSF" id="PIRSF001439">
    <property type="entry name" value="CryM"/>
    <property type="match status" value="1"/>
</dbReference>
<dbReference type="PANTHER" id="PTHR13812:SF19">
    <property type="entry name" value="KETIMINE REDUCTASE MU-CRYSTALLIN"/>
    <property type="match status" value="1"/>
</dbReference>
<reference evidence="2" key="2">
    <citation type="submission" date="2020-09" db="EMBL/GenBank/DDBJ databases">
        <authorList>
            <person name="Sun Q."/>
            <person name="Zhou Y."/>
        </authorList>
    </citation>
    <scope>NUCLEOTIDE SEQUENCE</scope>
    <source>
        <strain evidence="2">CGMCC 1.10998</strain>
    </source>
</reference>
<dbReference type="GO" id="GO:0016491">
    <property type="term" value="F:oxidoreductase activity"/>
    <property type="evidence" value="ECO:0007669"/>
    <property type="project" value="UniProtKB-ARBA"/>
</dbReference>
<dbReference type="GO" id="GO:0005737">
    <property type="term" value="C:cytoplasm"/>
    <property type="evidence" value="ECO:0007669"/>
    <property type="project" value="TreeGrafter"/>
</dbReference>
<evidence type="ECO:0000256" key="1">
    <source>
        <dbReference type="ARBA" id="ARBA00008903"/>
    </source>
</evidence>
<dbReference type="SUPFAM" id="SSF51735">
    <property type="entry name" value="NAD(P)-binding Rossmann-fold domains"/>
    <property type="match status" value="1"/>
</dbReference>
<accession>A0A916ULT7</accession>
<dbReference type="InterPro" id="IPR036291">
    <property type="entry name" value="NAD(P)-bd_dom_sf"/>
</dbReference>
<dbReference type="Gene3D" id="3.30.1780.10">
    <property type="entry name" value="ornithine cyclodeaminase, domain 1"/>
    <property type="match status" value="1"/>
</dbReference>
<sequence>MIPHISKEQVRQALPYPTLIQALRVAFTSGISAPQRHVHTVSEDPVSTLLLMPVWQPGANMGVKLVTVAPQNQGLPSVHAIFVLFDTVTGAPLALMDGEELTARRTAAASALASSHISRTDSKRLLMVGTGSLVPYLAAAHCTARDISEVEIWGRSPDKARLCMDNIKAQALLPPHIKLSVTGDLEISCRQADIISCATTSTKPIVPGAWVGPGTHVDLVGGFKPTMREVNDALMAKATIFVDTFPGALKEAGDITQPLANGNIECESIVADLADLAGGIHRGRSDDEEITVFKSVGTALEDLCAANLVWAQYQATQAT</sequence>
<dbReference type="FunFam" id="3.40.50.720:FF:000311">
    <property type="entry name" value="Ornithine cyclodeaminase"/>
    <property type="match status" value="1"/>
</dbReference>
<organism evidence="2 3">
    <name type="scientific">Undibacterium terreum</name>
    <dbReference type="NCBI Taxonomy" id="1224302"/>
    <lineage>
        <taxon>Bacteria</taxon>
        <taxon>Pseudomonadati</taxon>
        <taxon>Pseudomonadota</taxon>
        <taxon>Betaproteobacteria</taxon>
        <taxon>Burkholderiales</taxon>
        <taxon>Oxalobacteraceae</taxon>
        <taxon>Undibacterium</taxon>
    </lineage>
</organism>
<dbReference type="PANTHER" id="PTHR13812">
    <property type="entry name" value="KETIMINE REDUCTASE MU-CRYSTALLIN"/>
    <property type="match status" value="1"/>
</dbReference>
<name>A0A916ULT7_9BURK</name>